<dbReference type="PANTHER" id="PTHR35833">
    <property type="entry name" value="GALACTOSE-BINDING DOMAIN-LIKE, ARMADILLO-TYPE FOLD PROTEIN-RELATED"/>
    <property type="match status" value="1"/>
</dbReference>
<reference evidence="1" key="1">
    <citation type="submission" date="2015-12" db="EMBL/GenBank/DDBJ databases">
        <title>Gene expression during late stages of embryo sac development: a critical building block for successful pollen-pistil interactions.</title>
        <authorList>
            <person name="Liu Y."/>
            <person name="Joly V."/>
            <person name="Sabar M."/>
            <person name="Matton D.P."/>
        </authorList>
    </citation>
    <scope>NUCLEOTIDE SEQUENCE</scope>
</reference>
<proteinExistence type="predicted"/>
<organism evidence="1">
    <name type="scientific">Solanum chacoense</name>
    <name type="common">Chaco potato</name>
    <dbReference type="NCBI Taxonomy" id="4108"/>
    <lineage>
        <taxon>Eukaryota</taxon>
        <taxon>Viridiplantae</taxon>
        <taxon>Streptophyta</taxon>
        <taxon>Embryophyta</taxon>
        <taxon>Tracheophyta</taxon>
        <taxon>Spermatophyta</taxon>
        <taxon>Magnoliopsida</taxon>
        <taxon>eudicotyledons</taxon>
        <taxon>Gunneridae</taxon>
        <taxon>Pentapetalae</taxon>
        <taxon>asterids</taxon>
        <taxon>lamiids</taxon>
        <taxon>Solanales</taxon>
        <taxon>Solanaceae</taxon>
        <taxon>Solanoideae</taxon>
        <taxon>Solaneae</taxon>
        <taxon>Solanum</taxon>
    </lineage>
</organism>
<accession>A0A0V0HND7</accession>
<sequence>MPQVIAKIDLALELLEYLLPVIQGAHHSFARARAALKYIVLALSEVMDDILVKYKDAKHQVLFLVEMLEPYLDPAITPAQSIIAFGNVSSVVLENQEKNCAIACDSHSCTQACCPSLSGS</sequence>
<dbReference type="AlphaFoldDB" id="A0A0V0HND7"/>
<dbReference type="PANTHER" id="PTHR35833:SF1">
    <property type="entry name" value="GALACTOSE-BINDING DOMAIN-CONTAINING PROTEIN"/>
    <property type="match status" value="1"/>
</dbReference>
<dbReference type="EMBL" id="GEDG01017470">
    <property type="protein sequence ID" value="JAP21639.1"/>
    <property type="molecule type" value="Transcribed_RNA"/>
</dbReference>
<name>A0A0V0HND7_SOLCH</name>
<protein>
    <submittedName>
        <fullName evidence="1">Putative ovule protein</fullName>
    </submittedName>
</protein>
<evidence type="ECO:0000313" key="1">
    <source>
        <dbReference type="EMBL" id="JAP21639.1"/>
    </source>
</evidence>